<reference evidence="1" key="1">
    <citation type="submission" date="2014-09" db="EMBL/GenBank/DDBJ databases">
        <authorList>
            <person name="Magalhaes I.L.F."/>
            <person name="Oliveira U."/>
            <person name="Santos F.R."/>
            <person name="Vidigal T.H.D.A."/>
            <person name="Brescovit A.D."/>
            <person name="Santos A.J."/>
        </authorList>
    </citation>
    <scope>NUCLEOTIDE SEQUENCE</scope>
    <source>
        <tissue evidence="1">Shoot tissue taken approximately 20 cm above the soil surface</tissue>
    </source>
</reference>
<dbReference type="EMBL" id="GBRH01235515">
    <property type="protein sequence ID" value="JAD62380.1"/>
    <property type="molecule type" value="Transcribed_RNA"/>
</dbReference>
<proteinExistence type="predicted"/>
<evidence type="ECO:0000313" key="1">
    <source>
        <dbReference type="EMBL" id="JAD62380.1"/>
    </source>
</evidence>
<reference evidence="1" key="2">
    <citation type="journal article" date="2015" name="Data Brief">
        <title>Shoot transcriptome of the giant reed, Arundo donax.</title>
        <authorList>
            <person name="Barrero R.A."/>
            <person name="Guerrero F.D."/>
            <person name="Moolhuijzen P."/>
            <person name="Goolsby J.A."/>
            <person name="Tidwell J."/>
            <person name="Bellgard S.E."/>
            <person name="Bellgard M.I."/>
        </authorList>
    </citation>
    <scope>NUCLEOTIDE SEQUENCE</scope>
    <source>
        <tissue evidence="1">Shoot tissue taken approximately 20 cm above the soil surface</tissue>
    </source>
</reference>
<accession>A0A0A9BMC1</accession>
<sequence length="50" mass="6058">MDRIWIWKHSYSDLSMFLKGFSELDSVQSVDLFCHLVLYILKRLKYTCDL</sequence>
<name>A0A0A9BMC1_ARUDO</name>
<organism evidence="1">
    <name type="scientific">Arundo donax</name>
    <name type="common">Giant reed</name>
    <name type="synonym">Donax arundinaceus</name>
    <dbReference type="NCBI Taxonomy" id="35708"/>
    <lineage>
        <taxon>Eukaryota</taxon>
        <taxon>Viridiplantae</taxon>
        <taxon>Streptophyta</taxon>
        <taxon>Embryophyta</taxon>
        <taxon>Tracheophyta</taxon>
        <taxon>Spermatophyta</taxon>
        <taxon>Magnoliopsida</taxon>
        <taxon>Liliopsida</taxon>
        <taxon>Poales</taxon>
        <taxon>Poaceae</taxon>
        <taxon>PACMAD clade</taxon>
        <taxon>Arundinoideae</taxon>
        <taxon>Arundineae</taxon>
        <taxon>Arundo</taxon>
    </lineage>
</organism>
<dbReference type="AlphaFoldDB" id="A0A0A9BMC1"/>
<protein>
    <submittedName>
        <fullName evidence="1">Uncharacterized protein</fullName>
    </submittedName>
</protein>